<dbReference type="Proteomes" id="UP000183945">
    <property type="component" value="Unassembled WGS sequence"/>
</dbReference>
<accession>A0A1M5HX16</accession>
<reference evidence="2" key="1">
    <citation type="submission" date="2016-11" db="EMBL/GenBank/DDBJ databases">
        <authorList>
            <person name="Varghese N."/>
            <person name="Submissions S."/>
        </authorList>
    </citation>
    <scope>NUCLEOTIDE SEQUENCE [LARGE SCALE GENOMIC DNA]</scope>
    <source>
        <strain evidence="2">DSM 24579</strain>
    </source>
</reference>
<gene>
    <name evidence="1" type="ORF">SAMN05444483_10639</name>
</gene>
<proteinExistence type="predicted"/>
<dbReference type="AlphaFoldDB" id="A0A1M5HX16"/>
<protein>
    <submittedName>
        <fullName evidence="1">Uncharacterized protein</fullName>
    </submittedName>
</protein>
<keyword evidence="2" id="KW-1185">Reference proteome</keyword>
<dbReference type="EMBL" id="FQVT01000006">
    <property type="protein sequence ID" value="SHG20495.1"/>
    <property type="molecule type" value="Genomic_DNA"/>
</dbReference>
<sequence length="170" mass="18989">MMKLRTNILILGTICLSLLLSCKKEVKEEINELNGTATITLSNDEKIDFKTTFTTNISASDKKLEVGLSNSLDGIMIYLMLSSNETLAPGIHKGYIVIKPIDNPSLISETYNSQNYQKDEFSNQGYSELIITNMENHKIKGTFSGVLYSKKGKKIIVNDGKFNIKVNDEI</sequence>
<organism evidence="1 2">
    <name type="scientific">Salegentibacter echinorum</name>
    <dbReference type="NCBI Taxonomy" id="1073325"/>
    <lineage>
        <taxon>Bacteria</taxon>
        <taxon>Pseudomonadati</taxon>
        <taxon>Bacteroidota</taxon>
        <taxon>Flavobacteriia</taxon>
        <taxon>Flavobacteriales</taxon>
        <taxon>Flavobacteriaceae</taxon>
        <taxon>Salegentibacter</taxon>
    </lineage>
</organism>
<name>A0A1M5HX16_SALEC</name>
<dbReference type="PROSITE" id="PS51257">
    <property type="entry name" value="PROKAR_LIPOPROTEIN"/>
    <property type="match status" value="1"/>
</dbReference>
<evidence type="ECO:0000313" key="1">
    <source>
        <dbReference type="EMBL" id="SHG20495.1"/>
    </source>
</evidence>
<evidence type="ECO:0000313" key="2">
    <source>
        <dbReference type="Proteomes" id="UP000183945"/>
    </source>
</evidence>